<dbReference type="AlphaFoldDB" id="A0A2T7Q0T7"/>
<dbReference type="PANTHER" id="PTHR23351:SF24">
    <property type="entry name" value="ACTIVATING TRANSCRIPTION FACTOR 3-RELATED"/>
    <property type="match status" value="1"/>
</dbReference>
<evidence type="ECO:0000256" key="2">
    <source>
        <dbReference type="ARBA" id="ARBA00023125"/>
    </source>
</evidence>
<feature type="compositionally biased region" description="Basic and acidic residues" evidence="5">
    <location>
        <begin position="91"/>
        <end position="107"/>
    </location>
</feature>
<evidence type="ECO:0000313" key="8">
    <source>
        <dbReference type="Proteomes" id="UP000245119"/>
    </source>
</evidence>
<dbReference type="GO" id="GO:0005634">
    <property type="term" value="C:nucleus"/>
    <property type="evidence" value="ECO:0007669"/>
    <property type="project" value="TreeGrafter"/>
</dbReference>
<evidence type="ECO:0000313" key="7">
    <source>
        <dbReference type="EMBL" id="PVD39279.1"/>
    </source>
</evidence>
<proteinExistence type="predicted"/>
<dbReference type="GO" id="GO:0000978">
    <property type="term" value="F:RNA polymerase II cis-regulatory region sequence-specific DNA binding"/>
    <property type="evidence" value="ECO:0007669"/>
    <property type="project" value="TreeGrafter"/>
</dbReference>
<organism evidence="7 8">
    <name type="scientific">Pomacea canaliculata</name>
    <name type="common">Golden apple snail</name>
    <dbReference type="NCBI Taxonomy" id="400727"/>
    <lineage>
        <taxon>Eukaryota</taxon>
        <taxon>Metazoa</taxon>
        <taxon>Spiralia</taxon>
        <taxon>Lophotrochozoa</taxon>
        <taxon>Mollusca</taxon>
        <taxon>Gastropoda</taxon>
        <taxon>Caenogastropoda</taxon>
        <taxon>Architaenioglossa</taxon>
        <taxon>Ampullarioidea</taxon>
        <taxon>Ampullariidae</taxon>
        <taxon>Pomacea</taxon>
    </lineage>
</organism>
<dbReference type="PROSITE" id="PS50217">
    <property type="entry name" value="BZIP"/>
    <property type="match status" value="1"/>
</dbReference>
<evidence type="ECO:0000256" key="4">
    <source>
        <dbReference type="SAM" id="Coils"/>
    </source>
</evidence>
<dbReference type="Gene3D" id="1.20.5.170">
    <property type="match status" value="1"/>
</dbReference>
<dbReference type="InterPro" id="IPR046347">
    <property type="entry name" value="bZIP_sf"/>
</dbReference>
<dbReference type="InterPro" id="IPR000837">
    <property type="entry name" value="AP-1"/>
</dbReference>
<reference evidence="7 8" key="1">
    <citation type="submission" date="2018-04" db="EMBL/GenBank/DDBJ databases">
        <title>The genome of golden apple snail Pomacea canaliculata provides insight into stress tolerance and invasive adaptation.</title>
        <authorList>
            <person name="Liu C."/>
            <person name="Liu B."/>
            <person name="Ren Y."/>
            <person name="Zhang Y."/>
            <person name="Wang H."/>
            <person name="Li S."/>
            <person name="Jiang F."/>
            <person name="Yin L."/>
            <person name="Zhang G."/>
            <person name="Qian W."/>
            <person name="Fan W."/>
        </authorList>
    </citation>
    <scope>NUCLEOTIDE SEQUENCE [LARGE SCALE GENOMIC DNA]</scope>
    <source>
        <strain evidence="7">SZHN2017</strain>
        <tissue evidence="7">Muscle</tissue>
    </source>
</reference>
<protein>
    <recommendedName>
        <fullName evidence="6">BZIP domain-containing protein</fullName>
    </recommendedName>
</protein>
<keyword evidence="1" id="KW-0805">Transcription regulation</keyword>
<feature type="compositionally biased region" description="Polar residues" evidence="5">
    <location>
        <begin position="61"/>
        <end position="72"/>
    </location>
</feature>
<dbReference type="CDD" id="cd14686">
    <property type="entry name" value="bZIP"/>
    <property type="match status" value="1"/>
</dbReference>
<feature type="coiled-coil region" evidence="4">
    <location>
        <begin position="107"/>
        <end position="141"/>
    </location>
</feature>
<dbReference type="InterPro" id="IPR004827">
    <property type="entry name" value="bZIP"/>
</dbReference>
<evidence type="ECO:0000259" key="6">
    <source>
        <dbReference type="PROSITE" id="PS50217"/>
    </source>
</evidence>
<comment type="caution">
    <text evidence="7">The sequence shown here is derived from an EMBL/GenBank/DDBJ whole genome shotgun (WGS) entry which is preliminary data.</text>
</comment>
<keyword evidence="3" id="KW-0804">Transcription</keyword>
<keyword evidence="4" id="KW-0175">Coiled coil</keyword>
<dbReference type="Pfam" id="PF07716">
    <property type="entry name" value="bZIP_2"/>
    <property type="match status" value="1"/>
</dbReference>
<dbReference type="SUPFAM" id="SSF57959">
    <property type="entry name" value="Leucine zipper domain"/>
    <property type="match status" value="1"/>
</dbReference>
<evidence type="ECO:0000256" key="1">
    <source>
        <dbReference type="ARBA" id="ARBA00023015"/>
    </source>
</evidence>
<feature type="region of interest" description="Disordered" evidence="5">
    <location>
        <begin position="46"/>
        <end position="107"/>
    </location>
</feature>
<sequence length="162" mass="18486">MQCYQSVPVFPTDTSLALGHGIFDQDFQPFNPFCDPGSMEIIMSSQCVSSEEESGDETQGRILTNSSILDSQTEAEKLQISQSKAARRKERNKEAARKSNEAKKTFRDNLQKKSVELLEQKLQLEQDIKDLRNQLNHYALLYNHITHVCDHPPHGNAPERRL</sequence>
<dbReference type="EMBL" id="PZQS01000001">
    <property type="protein sequence ID" value="PVD39279.1"/>
    <property type="molecule type" value="Genomic_DNA"/>
</dbReference>
<keyword evidence="8" id="KW-1185">Reference proteome</keyword>
<evidence type="ECO:0000256" key="3">
    <source>
        <dbReference type="ARBA" id="ARBA00023163"/>
    </source>
</evidence>
<evidence type="ECO:0000256" key="5">
    <source>
        <dbReference type="SAM" id="MobiDB-lite"/>
    </source>
</evidence>
<dbReference type="PANTHER" id="PTHR23351">
    <property type="entry name" value="FOS TRANSCRIPTION FACTOR-RELATED"/>
    <property type="match status" value="1"/>
</dbReference>
<dbReference type="GO" id="GO:0000981">
    <property type="term" value="F:DNA-binding transcription factor activity, RNA polymerase II-specific"/>
    <property type="evidence" value="ECO:0007669"/>
    <property type="project" value="TreeGrafter"/>
</dbReference>
<gene>
    <name evidence="7" type="ORF">C0Q70_01907</name>
</gene>
<feature type="domain" description="BZIP" evidence="6">
    <location>
        <begin position="82"/>
        <end position="138"/>
    </location>
</feature>
<dbReference type="Proteomes" id="UP000245119">
    <property type="component" value="Linkage Group LG1"/>
</dbReference>
<accession>A0A2T7Q0T7</accession>
<keyword evidence="2" id="KW-0238">DNA-binding</keyword>
<name>A0A2T7Q0T7_POMCA</name>
<dbReference type="SMART" id="SM00338">
    <property type="entry name" value="BRLZ"/>
    <property type="match status" value="1"/>
</dbReference>